<dbReference type="Pfam" id="PF08429">
    <property type="entry name" value="PLU-1"/>
    <property type="match status" value="1"/>
</dbReference>
<feature type="region of interest" description="Disordered" evidence="9">
    <location>
        <begin position="117"/>
        <end position="138"/>
    </location>
</feature>
<evidence type="ECO:0000256" key="5">
    <source>
        <dbReference type="ARBA" id="ARBA00022833"/>
    </source>
</evidence>
<dbReference type="InterPro" id="IPR019787">
    <property type="entry name" value="Znf_PHD-finger"/>
</dbReference>
<dbReference type="GO" id="GO:0000785">
    <property type="term" value="C:chromatin"/>
    <property type="evidence" value="ECO:0000318"/>
    <property type="project" value="GO_Central"/>
</dbReference>
<feature type="domain" description="JmjC" evidence="13">
    <location>
        <begin position="450"/>
        <end position="616"/>
    </location>
</feature>
<evidence type="ECO:0000256" key="1">
    <source>
        <dbReference type="ARBA" id="ARBA00004123"/>
    </source>
</evidence>
<dbReference type="InterPro" id="IPR036431">
    <property type="entry name" value="ARID_dom_sf"/>
</dbReference>
<dbReference type="Gramene" id="HORVU.MOREX.r3.7HG0752360.1">
    <property type="protein sequence ID" value="HORVU.MOREX.r3.7HG0752360.1"/>
    <property type="gene ID" value="HORVU.MOREX.r3.7HG0752360"/>
</dbReference>
<comment type="subcellular location">
    <subcellularLocation>
        <location evidence="1">Nucleus</location>
    </subcellularLocation>
</comment>
<dbReference type="GO" id="GO:0008270">
    <property type="term" value="F:zinc ion binding"/>
    <property type="evidence" value="ECO:0007669"/>
    <property type="project" value="UniProtKB-KW"/>
</dbReference>
<evidence type="ECO:0000256" key="8">
    <source>
        <dbReference type="SAM" id="Coils"/>
    </source>
</evidence>
<reference evidence="14" key="3">
    <citation type="submission" date="2022-01" db="UniProtKB">
        <authorList>
            <consortium name="EnsemblPlants"/>
        </authorList>
    </citation>
    <scope>IDENTIFICATION</scope>
    <source>
        <strain evidence="14">subsp. vulgare</strain>
    </source>
</reference>
<keyword evidence="3" id="KW-0677">Repeat</keyword>
<dbReference type="Pfam" id="PF02928">
    <property type="entry name" value="zf-C5HC2"/>
    <property type="match status" value="1"/>
</dbReference>
<dbReference type="SMART" id="SM00545">
    <property type="entry name" value="JmjN"/>
    <property type="match status" value="1"/>
</dbReference>
<keyword evidence="6" id="KW-0539">Nucleus</keyword>
<evidence type="ECO:0000313" key="15">
    <source>
        <dbReference type="Proteomes" id="UP000011116"/>
    </source>
</evidence>
<dbReference type="SUPFAM" id="SSF46774">
    <property type="entry name" value="ARID-like"/>
    <property type="match status" value="1"/>
</dbReference>
<dbReference type="Proteomes" id="UP000011116">
    <property type="component" value="Chromosome 7H"/>
</dbReference>
<evidence type="ECO:0000256" key="9">
    <source>
        <dbReference type="SAM" id="MobiDB-lite"/>
    </source>
</evidence>
<sequence>MGKGRPLPAATTSPSAVPVPVSDGYDAVPEAPVFRPTEEEFADPLAYVARIRPVAEPYGVCRIVPPPSWSPPRALDAAALSFPTKRQPIHRLLARPAPADRDTFLLDYTRFLRAKADAGPPRRGRKRTAPPKPPALSDGRPLDLCRLFHAVKRFGGYDGTCEAKRWDDVVRLVDDKAPPRHVPECAKHVLAQLYHEHLYDYEKFTNNRSVASSQDGDRNKDELDNQPSVSGSQDEGKNQPVSGGGEIDDAEEVSGASSRKRRNQKAAGLASNQQRHGNSSNGSPGKNAGSAGPRKPKKRKLDAEVSQDDQVCEQCESGLHGDAMLLCDRCDKGWHMYCLSPPLESVPPGNWYCSDCMNSDSDCFGFVERRKTCQLDALQRFDEKVRRKWFGQRPPSRVQVEKLFWEIVEGKAGELEVMYGSDMDTSKYGSGFPRLGDPVPPSVDPEIWQKYCSSPWNLNNFPNLPGSVLRTVQDKIPGVMVPWLYMGMLFSSFCWHVEDHCFYSINYLHWGEPKCWYGVPGAEANAFERVMRKALPDLFDAQPDLLFHLVTMLNPSVLRANGVPVYSVMQEPGNFVITFPRSYHGGFNLGLNCAEAVNFAPADWLPHGGIGAELYRMYRKAPVLSHEELLYVFAKNGVDNKSLSYLKGEVERIFVKEKKCREELWINGIIKSSPMQPRSNPNFIGSEEDPKCIICQQYLYLSAVSCSCRTSHVCLEHWKHLCECSPEKRRLLYRHTLAELGDLASEVKTSLSGENVKQSPLLLNDIPTPSKKGKDQHISYAQLAKDWLSKSDHILHMPFLDTAYSTALESAEQFLWGDHGMDSVRNMALKLTGAKKWGLSVRNCLSKIDEFLLCKDKCSDKVKYVDVEELIAVRCEASCEPSLAQLQDYAEKGKMLISEINIALSSCSTVDHLEALYSRASEFPLELTETSILSCEISSAKSWLKKARDLLEENKLGVIDIDCLNTLKLEMVQLRALVPEVDLVSKLWKEAESLRMQCQSYLQDSPGLKELESFLLPLDGTKFSIPELNLLKQRYSGACSWANHVNSILTKLFERNDYHNIVEELTAILKDGKSLRVKVGELPLVEEELRRSFCRKQASEALATQMSLEFVNEILIQASILSIQEEQPFVDLLEVLKIATSWEEKARHMLEESASLSEFEDHIRWSEDIKAILPSEQAMKAEITAARLWMDKCQAYLLIPRCDKLGFGVCLKVDDLKDLICQPASMKVSLDTSALNSVLSNIEEWEQNAQSLLSNLRTLLHLNVIGSTVDPLERNLEELQNKISAEIESGSSLGFELKVLNEMKDSLVTLGWMLTALSFCSRIPLLEDVDRAVEEAVHLPASLSSCPLVTLLMSGLSWLRKALVLLPGSENSVRCRLENVENVLAEHQGIAVPYSMMTAKLEDAIKKHKSWTEQCNAFFTSRDLQPWTELLRLRDSGRSVALDCCEMDRVVLDIKKIDGWFNQCRCTLSPDVSDNGSVLSMLLKIRGSLDNANMLYDEDCKRKGFCIICSCDVGDDVASRCVICQDWYHSSCVEPLLASTRTITEYICPFCFCLESGDPLEKGIQEKISKGSRPALCALSELLSSAKGFYTGIEELDLLEEIIKKGCDFKSYLVQILHDADSCNGNDLSVMCKPLLIALKATSAAGLYDQQINRNIELVLSRYIWKKRIHKILYGGKKTSIQHVMRLYKEGSNLEISGEDFFKSQICEIKETSQQWLAEAGKAAFDCGELPLDLVYGLIVQGENLSVHVEKELKLLRDRSILYCICRKPYDNRAMIACDQCDEWYHFDCINLCGPPPKTFYCPACSPNNGEGFISLPRSAREEDRSSAEAGPHTPPASGDEPEIVEDNKCISNQREKSQVRLDLIKLLRQNSEIDNTWKDSKRVPHRTVRRRSDLVGYSQNISSAFKGPNL</sequence>
<evidence type="ECO:0000256" key="2">
    <source>
        <dbReference type="ARBA" id="ARBA00022723"/>
    </source>
</evidence>
<proteinExistence type="predicted"/>
<organism evidence="14 15">
    <name type="scientific">Hordeum vulgare subsp. vulgare</name>
    <name type="common">Domesticated barley</name>
    <dbReference type="NCBI Taxonomy" id="112509"/>
    <lineage>
        <taxon>Eukaryota</taxon>
        <taxon>Viridiplantae</taxon>
        <taxon>Streptophyta</taxon>
        <taxon>Embryophyta</taxon>
        <taxon>Tracheophyta</taxon>
        <taxon>Spermatophyta</taxon>
        <taxon>Magnoliopsida</taxon>
        <taxon>Liliopsida</taxon>
        <taxon>Poales</taxon>
        <taxon>Poaceae</taxon>
        <taxon>BOP clade</taxon>
        <taxon>Pooideae</taxon>
        <taxon>Triticodae</taxon>
        <taxon>Triticeae</taxon>
        <taxon>Hordeinae</taxon>
        <taxon>Hordeum</taxon>
    </lineage>
</organism>
<dbReference type="CDD" id="cd15489">
    <property type="entry name" value="PHD_SF"/>
    <property type="match status" value="1"/>
</dbReference>
<dbReference type="GO" id="GO:0003677">
    <property type="term" value="F:DNA binding"/>
    <property type="evidence" value="ECO:0007669"/>
    <property type="project" value="InterPro"/>
</dbReference>
<evidence type="ECO:0000259" key="12">
    <source>
        <dbReference type="PROSITE" id="PS51183"/>
    </source>
</evidence>
<dbReference type="FunFam" id="2.60.120.650:FF:000037">
    <property type="entry name" value="Transcription factor jumonji (JmjC) domain-containing protein"/>
    <property type="match status" value="1"/>
</dbReference>
<dbReference type="Gramene" id="HORVU.MOREX.r2.7HG0623970.1">
    <property type="protein sequence ID" value="HORVU.MOREX.r2.7HG0623970.1"/>
    <property type="gene ID" value="HORVU.MOREX.r2.7HG0623970"/>
</dbReference>
<dbReference type="SUPFAM" id="SSF57903">
    <property type="entry name" value="FYVE/PHD zinc finger"/>
    <property type="match status" value="3"/>
</dbReference>
<dbReference type="Gene3D" id="2.60.120.650">
    <property type="entry name" value="Cupin"/>
    <property type="match status" value="3"/>
</dbReference>
<dbReference type="GO" id="GO:0005634">
    <property type="term" value="C:nucleus"/>
    <property type="evidence" value="ECO:0000318"/>
    <property type="project" value="GO_Central"/>
</dbReference>
<dbReference type="PANTHER" id="PTHR10694:SF133">
    <property type="entry name" value="LYSINE-SPECIFIC DEMETHYLASE JMJ17"/>
    <property type="match status" value="1"/>
</dbReference>
<dbReference type="CDD" id="cd16100">
    <property type="entry name" value="ARID"/>
    <property type="match status" value="1"/>
</dbReference>
<feature type="region of interest" description="Disordered" evidence="9">
    <location>
        <begin position="1818"/>
        <end position="1844"/>
    </location>
</feature>
<keyword evidence="2" id="KW-0479">Metal-binding</keyword>
<dbReference type="FunFam" id="2.60.120.650:FF:000101">
    <property type="entry name" value="Uncharacterized protein"/>
    <property type="match status" value="1"/>
</dbReference>
<evidence type="ECO:0000256" key="4">
    <source>
        <dbReference type="ARBA" id="ARBA00022771"/>
    </source>
</evidence>
<dbReference type="PROSITE" id="PS51183">
    <property type="entry name" value="JMJN"/>
    <property type="match status" value="1"/>
</dbReference>
<dbReference type="SMART" id="SM01014">
    <property type="entry name" value="ARID"/>
    <property type="match status" value="1"/>
</dbReference>
<accession>A0A8I6YIH6</accession>
<feature type="domain" description="ARID" evidence="11">
    <location>
        <begin position="98"/>
        <end position="206"/>
    </location>
</feature>
<feature type="domain" description="PHD-type" evidence="10">
    <location>
        <begin position="309"/>
        <end position="359"/>
    </location>
</feature>
<evidence type="ECO:0000259" key="13">
    <source>
        <dbReference type="PROSITE" id="PS51184"/>
    </source>
</evidence>
<dbReference type="Pfam" id="PF01388">
    <property type="entry name" value="ARID"/>
    <property type="match status" value="1"/>
</dbReference>
<dbReference type="EnsemblPlants" id="HORVU.MOREX.r3.7HG0752360.1">
    <property type="protein sequence ID" value="HORVU.MOREX.r3.7HG0752360.1"/>
    <property type="gene ID" value="HORVU.MOREX.r3.7HG0752360"/>
</dbReference>
<gene>
    <name evidence="14" type="primary">LOC123413025</name>
</gene>
<evidence type="ECO:0000259" key="11">
    <source>
        <dbReference type="PROSITE" id="PS51011"/>
    </source>
</evidence>
<dbReference type="PROSITE" id="PS51011">
    <property type="entry name" value="ARID"/>
    <property type="match status" value="1"/>
</dbReference>
<dbReference type="PROSITE" id="PS01359">
    <property type="entry name" value="ZF_PHD_1"/>
    <property type="match status" value="2"/>
</dbReference>
<dbReference type="SUPFAM" id="SSF51197">
    <property type="entry name" value="Clavaminate synthase-like"/>
    <property type="match status" value="1"/>
</dbReference>
<dbReference type="GO" id="GO:0006338">
    <property type="term" value="P:chromatin remodeling"/>
    <property type="evidence" value="ECO:0000318"/>
    <property type="project" value="GO_Central"/>
</dbReference>
<evidence type="ECO:0000256" key="7">
    <source>
        <dbReference type="PROSITE-ProRule" id="PRU00146"/>
    </source>
</evidence>
<dbReference type="InterPro" id="IPR001606">
    <property type="entry name" value="ARID_dom"/>
</dbReference>
<dbReference type="GO" id="GO:0032452">
    <property type="term" value="F:histone demethylase activity"/>
    <property type="evidence" value="ECO:0000318"/>
    <property type="project" value="GO_Central"/>
</dbReference>
<keyword evidence="15" id="KW-1185">Reference proteome</keyword>
<feature type="domain" description="PHD-type" evidence="10">
    <location>
        <begin position="1761"/>
        <end position="1808"/>
    </location>
</feature>
<name>A0A8I6YIH6_HORVV</name>
<dbReference type="InterPro" id="IPR019786">
    <property type="entry name" value="Zinc_finger_PHD-type_CS"/>
</dbReference>
<feature type="region of interest" description="Disordered" evidence="9">
    <location>
        <begin position="1"/>
        <end position="25"/>
    </location>
</feature>
<dbReference type="Pfam" id="PF02373">
    <property type="entry name" value="JmjC"/>
    <property type="match status" value="1"/>
</dbReference>
<protein>
    <submittedName>
        <fullName evidence="14">Uncharacterized protein</fullName>
    </submittedName>
</protein>
<reference evidence="14" key="2">
    <citation type="submission" date="2020-10" db="EMBL/GenBank/DDBJ databases">
        <authorList>
            <person name="Scholz U."/>
            <person name="Mascher M."/>
            <person name="Fiebig A."/>
        </authorList>
    </citation>
    <scope>NUCLEOTIDE SEQUENCE [LARGE SCALE GENOMIC DNA]</scope>
    <source>
        <strain evidence="14">cv. Morex</strain>
    </source>
</reference>
<dbReference type="Gene3D" id="3.30.40.10">
    <property type="entry name" value="Zinc/RING finger domain, C3HC4 (zinc finger)"/>
    <property type="match status" value="1"/>
</dbReference>
<dbReference type="SMART" id="SM00558">
    <property type="entry name" value="JmjC"/>
    <property type="match status" value="1"/>
</dbReference>
<dbReference type="InterPro" id="IPR001965">
    <property type="entry name" value="Znf_PHD"/>
</dbReference>
<keyword evidence="5" id="KW-0862">Zinc</keyword>
<dbReference type="InterPro" id="IPR011011">
    <property type="entry name" value="Znf_FYVE_PHD"/>
</dbReference>
<dbReference type="InterPro" id="IPR013083">
    <property type="entry name" value="Znf_RING/FYVE/PHD"/>
</dbReference>
<feature type="compositionally biased region" description="Polar residues" evidence="9">
    <location>
        <begin position="270"/>
        <end position="284"/>
    </location>
</feature>
<dbReference type="CDD" id="cd15543">
    <property type="entry name" value="PHD_RSF1"/>
    <property type="match status" value="1"/>
</dbReference>
<dbReference type="SMR" id="A0A8I6YIH6"/>
<dbReference type="Gene3D" id="1.10.150.60">
    <property type="entry name" value="ARID DNA-binding domain"/>
    <property type="match status" value="1"/>
</dbReference>
<dbReference type="InterPro" id="IPR003349">
    <property type="entry name" value="JmjN"/>
</dbReference>
<reference evidence="15" key="1">
    <citation type="journal article" date="2012" name="Nature">
        <title>A physical, genetic and functional sequence assembly of the barley genome.</title>
        <authorList>
            <consortium name="The International Barley Genome Sequencing Consortium"/>
            <person name="Mayer K.F."/>
            <person name="Waugh R."/>
            <person name="Brown J.W."/>
            <person name="Schulman A."/>
            <person name="Langridge P."/>
            <person name="Platzer M."/>
            <person name="Fincher G.B."/>
            <person name="Muehlbauer G.J."/>
            <person name="Sato K."/>
            <person name="Close T.J."/>
            <person name="Wise R.P."/>
            <person name="Stein N."/>
        </authorList>
    </citation>
    <scope>NUCLEOTIDE SEQUENCE [LARGE SCALE GENOMIC DNA]</scope>
    <source>
        <strain evidence="15">cv. Morex</strain>
    </source>
</reference>
<dbReference type="SMART" id="SM00249">
    <property type="entry name" value="PHD"/>
    <property type="match status" value="3"/>
</dbReference>
<evidence type="ECO:0000313" key="14">
    <source>
        <dbReference type="EnsemblPlants" id="HORVU.MOREX.r3.7HG0752360.1"/>
    </source>
</evidence>
<dbReference type="InterPro" id="IPR004198">
    <property type="entry name" value="Znf_C5HC2"/>
</dbReference>
<dbReference type="Pfam" id="PF00628">
    <property type="entry name" value="PHD"/>
    <property type="match status" value="2"/>
</dbReference>
<dbReference type="InterPro" id="IPR013637">
    <property type="entry name" value="Lys_sp_deMease-like_dom"/>
</dbReference>
<evidence type="ECO:0000259" key="10">
    <source>
        <dbReference type="PROSITE" id="PS50016"/>
    </source>
</evidence>
<dbReference type="PROSITE" id="PS50016">
    <property type="entry name" value="ZF_PHD_2"/>
    <property type="match status" value="2"/>
</dbReference>
<feature type="coiled-coil region" evidence="8">
    <location>
        <begin position="1235"/>
        <end position="1289"/>
    </location>
</feature>
<keyword evidence="8" id="KW-0175">Coiled coil</keyword>
<dbReference type="InterPro" id="IPR003347">
    <property type="entry name" value="JmjC_dom"/>
</dbReference>
<evidence type="ECO:0000256" key="3">
    <source>
        <dbReference type="ARBA" id="ARBA00022737"/>
    </source>
</evidence>
<dbReference type="PROSITE" id="PS51184">
    <property type="entry name" value="JMJC"/>
    <property type="match status" value="1"/>
</dbReference>
<keyword evidence="4 7" id="KW-0863">Zinc-finger</keyword>
<evidence type="ECO:0000256" key="6">
    <source>
        <dbReference type="ARBA" id="ARBA00023242"/>
    </source>
</evidence>
<dbReference type="PANTHER" id="PTHR10694">
    <property type="entry name" value="LYSINE-SPECIFIC DEMETHYLASE"/>
    <property type="match status" value="1"/>
</dbReference>
<dbReference type="GO" id="GO:0010468">
    <property type="term" value="P:regulation of gene expression"/>
    <property type="evidence" value="ECO:0000318"/>
    <property type="project" value="GO_Central"/>
</dbReference>
<dbReference type="SMART" id="SM00501">
    <property type="entry name" value="BRIGHT"/>
    <property type="match status" value="1"/>
</dbReference>
<feature type="domain" description="JmjN" evidence="12">
    <location>
        <begin position="31"/>
        <end position="72"/>
    </location>
</feature>
<dbReference type="Pfam" id="PF02375">
    <property type="entry name" value="JmjN"/>
    <property type="match status" value="1"/>
</dbReference>
<feature type="region of interest" description="Disordered" evidence="9">
    <location>
        <begin position="209"/>
        <end position="305"/>
    </location>
</feature>